<protein>
    <recommendedName>
        <fullName evidence="3">F-box domain-containing protein</fullName>
    </recommendedName>
</protein>
<dbReference type="EMBL" id="JAKKPZ010000294">
    <property type="protein sequence ID" value="KAI1696989.1"/>
    <property type="molecule type" value="Genomic_DNA"/>
</dbReference>
<name>A0AAD4MLP9_9BILA</name>
<dbReference type="AlphaFoldDB" id="A0AAD4MLP9"/>
<evidence type="ECO:0000313" key="1">
    <source>
        <dbReference type="EMBL" id="KAI1696989.1"/>
    </source>
</evidence>
<proteinExistence type="predicted"/>
<dbReference type="Proteomes" id="UP001201812">
    <property type="component" value="Unassembled WGS sequence"/>
</dbReference>
<reference evidence="1" key="1">
    <citation type="submission" date="2022-01" db="EMBL/GenBank/DDBJ databases">
        <title>Genome Sequence Resource for Two Populations of Ditylenchus destructor, the Migratory Endoparasitic Phytonematode.</title>
        <authorList>
            <person name="Zhang H."/>
            <person name="Lin R."/>
            <person name="Xie B."/>
        </authorList>
    </citation>
    <scope>NUCLEOTIDE SEQUENCE</scope>
    <source>
        <strain evidence="1">BazhouSP</strain>
    </source>
</reference>
<accession>A0AAD4MLP9</accession>
<evidence type="ECO:0008006" key="3">
    <source>
        <dbReference type="Google" id="ProtNLM"/>
    </source>
</evidence>
<sequence>MDDDILIDVFRLLSRRQLSQSVELSCRRFRRLVNSPAVPNLNVIHVMSLYLRTSKGFLGRLRKEWGFDISGAADGDFIERISISYKQLQSTHRPPQYLRFGFITVGTSSMAKEKWRKCLWEFRHCFLDCILRAYVSGMSTAVEVQSFLADQLLPLFPNSAYEIHVRSCPYDVGSLKEACYSPPLLLTSNPSILNCMCVAILTWKRYECRYDIPFLAEDDVVEWLHHVPTVPTTTRMINWFSKSTRNLCLLAPILQFHGNVNGNFGVYVDAVDSLVEKIKKKFLLASTSEEMRQFYLVLKYVEDMTGHSHLTEFDIRNDATNERLTLKVTHERGCYFVRSSCTYELKRE</sequence>
<keyword evidence="2" id="KW-1185">Reference proteome</keyword>
<comment type="caution">
    <text evidence="1">The sequence shown here is derived from an EMBL/GenBank/DDBJ whole genome shotgun (WGS) entry which is preliminary data.</text>
</comment>
<gene>
    <name evidence="1" type="ORF">DdX_18760</name>
</gene>
<evidence type="ECO:0000313" key="2">
    <source>
        <dbReference type="Proteomes" id="UP001201812"/>
    </source>
</evidence>
<organism evidence="1 2">
    <name type="scientific">Ditylenchus destructor</name>
    <dbReference type="NCBI Taxonomy" id="166010"/>
    <lineage>
        <taxon>Eukaryota</taxon>
        <taxon>Metazoa</taxon>
        <taxon>Ecdysozoa</taxon>
        <taxon>Nematoda</taxon>
        <taxon>Chromadorea</taxon>
        <taxon>Rhabditida</taxon>
        <taxon>Tylenchina</taxon>
        <taxon>Tylenchomorpha</taxon>
        <taxon>Sphaerularioidea</taxon>
        <taxon>Anguinidae</taxon>
        <taxon>Anguininae</taxon>
        <taxon>Ditylenchus</taxon>
    </lineage>
</organism>